<feature type="domain" description="Peptidase S9 prolyl oligopeptidase catalytic" evidence="3">
    <location>
        <begin position="104"/>
        <end position="190"/>
    </location>
</feature>
<dbReference type="PANTHER" id="PTHR22946">
    <property type="entry name" value="DIENELACTONE HYDROLASE DOMAIN-CONTAINING PROTEIN-RELATED"/>
    <property type="match status" value="1"/>
</dbReference>
<dbReference type="EMBL" id="CP041636">
    <property type="protein sequence ID" value="QDO96823.1"/>
    <property type="molecule type" value="Genomic_DNA"/>
</dbReference>
<evidence type="ECO:0000256" key="2">
    <source>
        <dbReference type="SAM" id="SignalP"/>
    </source>
</evidence>
<dbReference type="Proteomes" id="UP000317496">
    <property type="component" value="Chromosome"/>
</dbReference>
<dbReference type="InterPro" id="IPR029058">
    <property type="entry name" value="AB_hydrolase_fold"/>
</dbReference>
<dbReference type="SUPFAM" id="SSF53474">
    <property type="entry name" value="alpha/beta-Hydrolases"/>
    <property type="match status" value="1"/>
</dbReference>
<reference evidence="4 5" key="1">
    <citation type="submission" date="2019-07" db="EMBL/GenBank/DDBJ databases">
        <title>Genome sequencing for Ferrovibrio sp. K5.</title>
        <authorList>
            <person name="Park S.-J."/>
        </authorList>
    </citation>
    <scope>NUCLEOTIDE SEQUENCE [LARGE SCALE GENOMIC DNA]</scope>
    <source>
        <strain evidence="4 5">K5</strain>
    </source>
</reference>
<dbReference type="GO" id="GO:0008236">
    <property type="term" value="F:serine-type peptidase activity"/>
    <property type="evidence" value="ECO:0007669"/>
    <property type="project" value="InterPro"/>
</dbReference>
<dbReference type="RefSeq" id="WP_144067804.1">
    <property type="nucleotide sequence ID" value="NZ_CP041636.1"/>
</dbReference>
<evidence type="ECO:0000313" key="5">
    <source>
        <dbReference type="Proteomes" id="UP000317496"/>
    </source>
</evidence>
<proteinExistence type="predicted"/>
<protein>
    <submittedName>
        <fullName evidence="4">Prolyl oligopeptidase family serine peptidase</fullName>
    </submittedName>
</protein>
<dbReference type="KEGG" id="fer:FNB15_05830"/>
<name>A0A516GZ69_9PROT</name>
<dbReference type="PANTHER" id="PTHR22946:SF9">
    <property type="entry name" value="POLYKETIDE TRANSFERASE AF380"/>
    <property type="match status" value="1"/>
</dbReference>
<keyword evidence="1" id="KW-0378">Hydrolase</keyword>
<dbReference type="Gene3D" id="3.40.50.1820">
    <property type="entry name" value="alpha/beta hydrolase"/>
    <property type="match status" value="1"/>
</dbReference>
<organism evidence="4 5">
    <name type="scientific">Ferrovibrio terrae</name>
    <dbReference type="NCBI Taxonomy" id="2594003"/>
    <lineage>
        <taxon>Bacteria</taxon>
        <taxon>Pseudomonadati</taxon>
        <taxon>Pseudomonadota</taxon>
        <taxon>Alphaproteobacteria</taxon>
        <taxon>Rhodospirillales</taxon>
        <taxon>Rhodospirillaceae</taxon>
        <taxon>Ferrovibrio</taxon>
    </lineage>
</organism>
<feature type="signal peptide" evidence="2">
    <location>
        <begin position="1"/>
        <end position="23"/>
    </location>
</feature>
<keyword evidence="2" id="KW-0732">Signal</keyword>
<keyword evidence="5" id="KW-1185">Reference proteome</keyword>
<sequence>MIRLCIMLALLVGAGSYTQPAWAQPYEPGPKGIAEGPWRRQIHWIPSLAEKPQGWVLVTQICRPAADKFPDSKPAPLMVLNHGSPANSGQRPAMKPYACDSEPAAWFLARGYVVAMPMRRGYGETSGPWLEEYGRCSNPDFYRGGLPAAEDMHSAVQYLEKLPYVQPGRTVIVGQSAGGWGSLAYSSQNPKGVIAMINFAGGRGGWAGNQPNTNCVPDRLLAGAAKYGETARVPTLWIYTQNDSFFAPEISRAMHARYTAAGGKAEFHLLPPWSTDGHGFITGQNSARIWGPLVERFIANLPN</sequence>
<evidence type="ECO:0000313" key="4">
    <source>
        <dbReference type="EMBL" id="QDO96823.1"/>
    </source>
</evidence>
<dbReference type="GO" id="GO:0006508">
    <property type="term" value="P:proteolysis"/>
    <property type="evidence" value="ECO:0007669"/>
    <property type="project" value="InterPro"/>
</dbReference>
<evidence type="ECO:0000259" key="3">
    <source>
        <dbReference type="Pfam" id="PF00326"/>
    </source>
</evidence>
<dbReference type="InterPro" id="IPR001375">
    <property type="entry name" value="Peptidase_S9_cat"/>
</dbReference>
<dbReference type="Pfam" id="PF00326">
    <property type="entry name" value="Peptidase_S9"/>
    <property type="match status" value="1"/>
</dbReference>
<evidence type="ECO:0000256" key="1">
    <source>
        <dbReference type="ARBA" id="ARBA00022801"/>
    </source>
</evidence>
<feature type="chain" id="PRO_5022110089" evidence="2">
    <location>
        <begin position="24"/>
        <end position="303"/>
    </location>
</feature>
<dbReference type="InterPro" id="IPR050261">
    <property type="entry name" value="FrsA_esterase"/>
</dbReference>
<dbReference type="AlphaFoldDB" id="A0A516GZ69"/>
<dbReference type="OrthoDB" id="7839439at2"/>
<dbReference type="GO" id="GO:0052689">
    <property type="term" value="F:carboxylic ester hydrolase activity"/>
    <property type="evidence" value="ECO:0007669"/>
    <property type="project" value="UniProtKB-ARBA"/>
</dbReference>
<gene>
    <name evidence="4" type="ORF">FNB15_05830</name>
</gene>
<accession>A0A516GZ69</accession>